<organism evidence="2 3">
    <name type="scientific">Mya arenaria</name>
    <name type="common">Soft-shell clam</name>
    <dbReference type="NCBI Taxonomy" id="6604"/>
    <lineage>
        <taxon>Eukaryota</taxon>
        <taxon>Metazoa</taxon>
        <taxon>Spiralia</taxon>
        <taxon>Lophotrochozoa</taxon>
        <taxon>Mollusca</taxon>
        <taxon>Bivalvia</taxon>
        <taxon>Autobranchia</taxon>
        <taxon>Heteroconchia</taxon>
        <taxon>Euheterodonta</taxon>
        <taxon>Imparidentia</taxon>
        <taxon>Neoheterodontei</taxon>
        <taxon>Myida</taxon>
        <taxon>Myoidea</taxon>
        <taxon>Myidae</taxon>
        <taxon>Mya</taxon>
    </lineage>
</organism>
<dbReference type="Proteomes" id="UP001164746">
    <property type="component" value="Chromosome 7"/>
</dbReference>
<keyword evidence="3" id="KW-1185">Reference proteome</keyword>
<gene>
    <name evidence="2" type="ORF">MAR_036038</name>
</gene>
<accession>A0ABY7EPT6</accession>
<evidence type="ECO:0000256" key="1">
    <source>
        <dbReference type="SAM" id="MobiDB-lite"/>
    </source>
</evidence>
<reference evidence="2" key="1">
    <citation type="submission" date="2022-11" db="EMBL/GenBank/DDBJ databases">
        <title>Centuries of genome instability and evolution in soft-shell clam transmissible cancer (bioRxiv).</title>
        <authorList>
            <person name="Hart S.F.M."/>
            <person name="Yonemitsu M.A."/>
            <person name="Giersch R.M."/>
            <person name="Beal B.F."/>
            <person name="Arriagada G."/>
            <person name="Davis B.W."/>
            <person name="Ostrander E.A."/>
            <person name="Goff S.P."/>
            <person name="Metzger M.J."/>
        </authorList>
    </citation>
    <scope>NUCLEOTIDE SEQUENCE</scope>
    <source>
        <strain evidence="2">MELC-2E11</strain>
        <tissue evidence="2">Siphon/mantle</tissue>
    </source>
</reference>
<feature type="region of interest" description="Disordered" evidence="1">
    <location>
        <begin position="41"/>
        <end position="66"/>
    </location>
</feature>
<sequence length="87" mass="9679">MYIHEAFSDKQPVVFKAPPKISMPRIHRDLESDYDELPMGRCGSLSSVNSTTTTNTTDSSSSNKGNEETAFLSSLLNIFKMFTSNIL</sequence>
<dbReference type="EMBL" id="CP111018">
    <property type="protein sequence ID" value="WAR10962.1"/>
    <property type="molecule type" value="Genomic_DNA"/>
</dbReference>
<feature type="compositionally biased region" description="Low complexity" evidence="1">
    <location>
        <begin position="44"/>
        <end position="63"/>
    </location>
</feature>
<evidence type="ECO:0000313" key="3">
    <source>
        <dbReference type="Proteomes" id="UP001164746"/>
    </source>
</evidence>
<protein>
    <submittedName>
        <fullName evidence="2">Uncharacterized protein</fullName>
    </submittedName>
</protein>
<proteinExistence type="predicted"/>
<name>A0ABY7EPT6_MYAAR</name>
<evidence type="ECO:0000313" key="2">
    <source>
        <dbReference type="EMBL" id="WAR10962.1"/>
    </source>
</evidence>